<feature type="non-terminal residue" evidence="2">
    <location>
        <position position="1"/>
    </location>
</feature>
<organism evidence="2 3">
    <name type="scientific">Eragrostis curvula</name>
    <name type="common">weeping love grass</name>
    <dbReference type="NCBI Taxonomy" id="38414"/>
    <lineage>
        <taxon>Eukaryota</taxon>
        <taxon>Viridiplantae</taxon>
        <taxon>Streptophyta</taxon>
        <taxon>Embryophyta</taxon>
        <taxon>Tracheophyta</taxon>
        <taxon>Spermatophyta</taxon>
        <taxon>Magnoliopsida</taxon>
        <taxon>Liliopsida</taxon>
        <taxon>Poales</taxon>
        <taxon>Poaceae</taxon>
        <taxon>PACMAD clade</taxon>
        <taxon>Chloridoideae</taxon>
        <taxon>Eragrostideae</taxon>
        <taxon>Eragrostidinae</taxon>
        <taxon>Eragrostis</taxon>
    </lineage>
</organism>
<dbReference type="AlphaFoldDB" id="A0A5J9URF9"/>
<protein>
    <recommendedName>
        <fullName evidence="1">KIB1-4 beta-propeller domain-containing protein</fullName>
    </recommendedName>
</protein>
<evidence type="ECO:0000313" key="3">
    <source>
        <dbReference type="Proteomes" id="UP000324897"/>
    </source>
</evidence>
<dbReference type="InterPro" id="IPR005174">
    <property type="entry name" value="KIB1-4_b-propeller"/>
</dbReference>
<dbReference type="Pfam" id="PF03478">
    <property type="entry name" value="Beta-prop_KIB1-4"/>
    <property type="match status" value="1"/>
</dbReference>
<dbReference type="PANTHER" id="PTHR33110:SF71">
    <property type="entry name" value="F-BOX_KELCH-REPEAT PROTEIN"/>
    <property type="match status" value="1"/>
</dbReference>
<dbReference type="PANTHER" id="PTHR33110">
    <property type="entry name" value="F-BOX/KELCH-REPEAT PROTEIN-RELATED"/>
    <property type="match status" value="1"/>
</dbReference>
<accession>A0A5J9URF9</accession>
<dbReference type="Proteomes" id="UP000324897">
    <property type="component" value="Chromosome 2"/>
</dbReference>
<sequence>FVLVNREYFGELEAGEKRSSSKQGFVRSRSCANTWSAHSIRFDLVLTAVSYMMFPRLTLPDGSLFSVPDNVTEHLSLAPGTDDARCCSSLSGGWLVLVRDCRSDRRDHAKRVAPRHGCRGASCCCFLVNIFSKAIVPLPELAAIHHEIEASIFIDKIVASKDPDNGSCLFAVMIHGDDDITLCRPGKGSCVAELDQAVVDMVFSNGSLFVLTEGEGLYVLELAEGNDGKPVVSTVEQLIGDCHYPSFPILDIWGSQTVEERYLRHYLVESCGQLLMVRRWLDDPYEVHAGDGDRTLSFEVFKLNSKRAGWMEQKGLDGKTLLLSMRGSVLVSSSSCEGARADCIYFVYDAMARQAMVEDPFHDSGVYSMMDSTMMPFPRAAAPCRGRWFPTWLSVEAVR</sequence>
<feature type="domain" description="KIB1-4 beta-propeller" evidence="1">
    <location>
        <begin position="64"/>
        <end position="368"/>
    </location>
</feature>
<evidence type="ECO:0000259" key="1">
    <source>
        <dbReference type="Pfam" id="PF03478"/>
    </source>
</evidence>
<dbReference type="Gramene" id="TVU25640">
    <property type="protein sequence ID" value="TVU25640"/>
    <property type="gene ID" value="EJB05_28144"/>
</dbReference>
<comment type="caution">
    <text evidence="2">The sequence shown here is derived from an EMBL/GenBank/DDBJ whole genome shotgun (WGS) entry which is preliminary data.</text>
</comment>
<gene>
    <name evidence="2" type="ORF">EJB05_28144</name>
</gene>
<name>A0A5J9URF9_9POAL</name>
<reference evidence="2 3" key="1">
    <citation type="journal article" date="2019" name="Sci. Rep.">
        <title>A high-quality genome of Eragrostis curvula grass provides insights into Poaceae evolution and supports new strategies to enhance forage quality.</title>
        <authorList>
            <person name="Carballo J."/>
            <person name="Santos B.A.C.M."/>
            <person name="Zappacosta D."/>
            <person name="Garbus I."/>
            <person name="Selva J.P."/>
            <person name="Gallo C.A."/>
            <person name="Diaz A."/>
            <person name="Albertini E."/>
            <person name="Caccamo M."/>
            <person name="Echenique V."/>
        </authorList>
    </citation>
    <scope>NUCLEOTIDE SEQUENCE [LARGE SCALE GENOMIC DNA]</scope>
    <source>
        <strain evidence="3">cv. Victoria</strain>
        <tissue evidence="2">Leaf</tissue>
    </source>
</reference>
<dbReference type="EMBL" id="RWGY01000013">
    <property type="protein sequence ID" value="TVU25640.1"/>
    <property type="molecule type" value="Genomic_DNA"/>
</dbReference>
<dbReference type="OrthoDB" id="642536at2759"/>
<evidence type="ECO:0000313" key="2">
    <source>
        <dbReference type="EMBL" id="TVU25640.1"/>
    </source>
</evidence>
<proteinExistence type="predicted"/>
<keyword evidence="3" id="KW-1185">Reference proteome</keyword>